<dbReference type="AlphaFoldDB" id="A0A2N5S514"/>
<dbReference type="Proteomes" id="UP000235388">
    <property type="component" value="Unassembled WGS sequence"/>
</dbReference>
<proteinExistence type="predicted"/>
<dbReference type="EMBL" id="PGCJ01001168">
    <property type="protein sequence ID" value="PLW08328.1"/>
    <property type="molecule type" value="Genomic_DNA"/>
</dbReference>
<accession>A0A2N5S514</accession>
<gene>
    <name evidence="1" type="ORF">PCANC_26828</name>
    <name evidence="2" type="ORF">PCASD_14974</name>
</gene>
<organism evidence="1 3">
    <name type="scientific">Puccinia coronata f. sp. avenae</name>
    <dbReference type="NCBI Taxonomy" id="200324"/>
    <lineage>
        <taxon>Eukaryota</taxon>
        <taxon>Fungi</taxon>
        <taxon>Dikarya</taxon>
        <taxon>Basidiomycota</taxon>
        <taxon>Pucciniomycotina</taxon>
        <taxon>Pucciniomycetes</taxon>
        <taxon>Pucciniales</taxon>
        <taxon>Pucciniaceae</taxon>
        <taxon>Puccinia</taxon>
    </lineage>
</organism>
<name>A0A2N5S514_9BASI</name>
<dbReference type="Proteomes" id="UP000235392">
    <property type="component" value="Unassembled WGS sequence"/>
</dbReference>
<evidence type="ECO:0000313" key="4">
    <source>
        <dbReference type="Proteomes" id="UP000235392"/>
    </source>
</evidence>
<evidence type="ECO:0000313" key="1">
    <source>
        <dbReference type="EMBL" id="PLW08328.1"/>
    </source>
</evidence>
<keyword evidence="3" id="KW-1185">Reference proteome</keyword>
<comment type="caution">
    <text evidence="1">The sequence shown here is derived from an EMBL/GenBank/DDBJ whole genome shotgun (WGS) entry which is preliminary data.</text>
</comment>
<dbReference type="EMBL" id="PGCI01000215">
    <property type="protein sequence ID" value="PLW33638.1"/>
    <property type="molecule type" value="Genomic_DNA"/>
</dbReference>
<evidence type="ECO:0000313" key="2">
    <source>
        <dbReference type="EMBL" id="PLW33638.1"/>
    </source>
</evidence>
<protein>
    <submittedName>
        <fullName evidence="1">Uncharacterized protein</fullName>
    </submittedName>
</protein>
<evidence type="ECO:0000313" key="3">
    <source>
        <dbReference type="Proteomes" id="UP000235388"/>
    </source>
</evidence>
<reference evidence="3 4" key="1">
    <citation type="submission" date="2017-11" db="EMBL/GenBank/DDBJ databases">
        <title>De novo assembly and phasing of dikaryotic genomes from two isolates of Puccinia coronata f. sp. avenae, the causal agent of oat crown rust.</title>
        <authorList>
            <person name="Miller M.E."/>
            <person name="Zhang Y."/>
            <person name="Omidvar V."/>
            <person name="Sperschneider J."/>
            <person name="Schwessinger B."/>
            <person name="Raley C."/>
            <person name="Palmer J.M."/>
            <person name="Garnica D."/>
            <person name="Upadhyaya N."/>
            <person name="Rathjen J."/>
            <person name="Taylor J.M."/>
            <person name="Park R.F."/>
            <person name="Dodds P.N."/>
            <person name="Hirsch C.D."/>
            <person name="Kianian S.F."/>
            <person name="Figueroa M."/>
        </authorList>
    </citation>
    <scope>NUCLEOTIDE SEQUENCE [LARGE SCALE GENOMIC DNA]</scope>
    <source>
        <strain evidence="1">12NC29</strain>
        <strain evidence="2">12SD80</strain>
    </source>
</reference>
<sequence length="54" mass="6353">MKSVKRTVYLNCLLPLAANWKTTDKTNFVYIPNSHLLKFYTELAAFRPSSLWLF</sequence>